<comment type="caution">
    <text evidence="1">The sequence shown here is derived from an EMBL/GenBank/DDBJ whole genome shotgun (WGS) entry which is preliminary data.</text>
</comment>
<name>A0ABN7THN1_9BACL</name>
<organism evidence="1 2">
    <name type="scientific">Paenibacillus allorhizosphaerae</name>
    <dbReference type="NCBI Taxonomy" id="2849866"/>
    <lineage>
        <taxon>Bacteria</taxon>
        <taxon>Bacillati</taxon>
        <taxon>Bacillota</taxon>
        <taxon>Bacilli</taxon>
        <taxon>Bacillales</taxon>
        <taxon>Paenibacillaceae</taxon>
        <taxon>Paenibacillus</taxon>
    </lineage>
</organism>
<dbReference type="EMBL" id="CAJVCE010000001">
    <property type="protein sequence ID" value="CAG7618567.1"/>
    <property type="molecule type" value="Genomic_DNA"/>
</dbReference>
<sequence length="57" mass="6623">MDQLEHKITKKKYKKPSILMHTHIVFETALSNCCPAYDENNNLIYVCLNPDGTWSPK</sequence>
<evidence type="ECO:0000313" key="1">
    <source>
        <dbReference type="EMBL" id="CAG7618567.1"/>
    </source>
</evidence>
<proteinExistence type="predicted"/>
<accession>A0ABN7THN1</accession>
<gene>
    <name evidence="1" type="ORF">PAECIP111802_00530</name>
</gene>
<reference evidence="1 2" key="1">
    <citation type="submission" date="2021-06" db="EMBL/GenBank/DDBJ databases">
        <authorList>
            <person name="Criscuolo A."/>
        </authorList>
    </citation>
    <scope>NUCLEOTIDE SEQUENCE [LARGE SCALE GENOMIC DNA]</scope>
    <source>
        <strain evidence="2">CIP 111802</strain>
    </source>
</reference>
<dbReference type="Proteomes" id="UP000730618">
    <property type="component" value="Unassembled WGS sequence"/>
</dbReference>
<protein>
    <submittedName>
        <fullName evidence="1">Uncharacterized protein</fullName>
    </submittedName>
</protein>
<evidence type="ECO:0000313" key="2">
    <source>
        <dbReference type="Proteomes" id="UP000730618"/>
    </source>
</evidence>
<keyword evidence="2" id="KW-1185">Reference proteome</keyword>